<dbReference type="PANTHER" id="PTHR24148:SF73">
    <property type="entry name" value="HET DOMAIN PROTEIN (AFU_ORTHOLOGUE AFUA_8G01020)"/>
    <property type="match status" value="1"/>
</dbReference>
<evidence type="ECO:0000313" key="4">
    <source>
        <dbReference type="Proteomes" id="UP001152607"/>
    </source>
</evidence>
<evidence type="ECO:0000313" key="3">
    <source>
        <dbReference type="EMBL" id="CAI6341420.1"/>
    </source>
</evidence>
<sequence length="502" mass="58682">MIGGPNQSLSHTCVTYQAECPYVPCPFFIISTTCTPHFAMQETALKWGRRARNAALVYSMFYATWPAFLAIAGTPAVEAAYKNWNNSYLYEYRPLKNPKSTLRLLKIERKNGRVTRELIHINTDELPGTQYSALSYVWHIEPEDRRRKCRYLLDGSPSGKTVWVTPNLFIFLKQFERTVERDTAELIYIDGLCINQESQSEKADQIRLMRQVYGRATKTIVWLGTAIKYYDGRDDFSAVADSKTHDDYSSEDNSSVDDSSEEENELYPHDPYPEYHYSLWEYMYNNKEPEYPDSVYRAVLRRICDHVYWERLWIVQECLLAGETEIWCDFQSRFNWDDIDRVMREMGIGGDDVKWTDYERKARKIFDTKRELYDAFQPQSTVLTPYVYGLDMKDALYRFGRQKCSDMKDNVYGLLGIIKRHDIEVRYDAQWPIDKVVIQVLEQVWGEIGVDSKIPPAEKVREYNRFVHFVLNKCFRPSGEARRLISSAASRIALADPASSHN</sequence>
<gene>
    <name evidence="3" type="ORF">PDIGIT_LOCUS14617</name>
</gene>
<dbReference type="Proteomes" id="UP001152607">
    <property type="component" value="Unassembled WGS sequence"/>
</dbReference>
<organism evidence="3 4">
    <name type="scientific">Periconia digitata</name>
    <dbReference type="NCBI Taxonomy" id="1303443"/>
    <lineage>
        <taxon>Eukaryota</taxon>
        <taxon>Fungi</taxon>
        <taxon>Dikarya</taxon>
        <taxon>Ascomycota</taxon>
        <taxon>Pezizomycotina</taxon>
        <taxon>Dothideomycetes</taxon>
        <taxon>Pleosporomycetidae</taxon>
        <taxon>Pleosporales</taxon>
        <taxon>Massarineae</taxon>
        <taxon>Periconiaceae</taxon>
        <taxon>Periconia</taxon>
    </lineage>
</organism>
<dbReference type="EMBL" id="CAOQHR010000012">
    <property type="protein sequence ID" value="CAI6341420.1"/>
    <property type="molecule type" value="Genomic_DNA"/>
</dbReference>
<keyword evidence="4" id="KW-1185">Reference proteome</keyword>
<feature type="domain" description="Heterokaryon incompatibility" evidence="2">
    <location>
        <begin position="131"/>
        <end position="317"/>
    </location>
</feature>
<comment type="caution">
    <text evidence="3">The sequence shown here is derived from an EMBL/GenBank/DDBJ whole genome shotgun (WGS) entry which is preliminary data.</text>
</comment>
<dbReference type="InterPro" id="IPR010730">
    <property type="entry name" value="HET"/>
</dbReference>
<feature type="compositionally biased region" description="Acidic residues" evidence="1">
    <location>
        <begin position="254"/>
        <end position="265"/>
    </location>
</feature>
<dbReference type="Pfam" id="PF06985">
    <property type="entry name" value="HET"/>
    <property type="match status" value="1"/>
</dbReference>
<feature type="region of interest" description="Disordered" evidence="1">
    <location>
        <begin position="241"/>
        <end position="269"/>
    </location>
</feature>
<proteinExistence type="predicted"/>
<dbReference type="InterPro" id="IPR052895">
    <property type="entry name" value="HetReg/Transcr_Mod"/>
</dbReference>
<reference evidence="3" key="1">
    <citation type="submission" date="2023-01" db="EMBL/GenBank/DDBJ databases">
        <authorList>
            <person name="Van Ghelder C."/>
            <person name="Rancurel C."/>
        </authorList>
    </citation>
    <scope>NUCLEOTIDE SEQUENCE</scope>
    <source>
        <strain evidence="3">CNCM I-4278</strain>
    </source>
</reference>
<evidence type="ECO:0000259" key="2">
    <source>
        <dbReference type="Pfam" id="PF06985"/>
    </source>
</evidence>
<dbReference type="PANTHER" id="PTHR24148">
    <property type="entry name" value="ANKYRIN REPEAT DOMAIN-CONTAINING PROTEIN 39 HOMOLOG-RELATED"/>
    <property type="match status" value="1"/>
</dbReference>
<accession>A0A9W4XUS4</accession>
<dbReference type="AlphaFoldDB" id="A0A9W4XUS4"/>
<evidence type="ECO:0000256" key="1">
    <source>
        <dbReference type="SAM" id="MobiDB-lite"/>
    </source>
</evidence>
<dbReference type="OrthoDB" id="2157530at2759"/>
<protein>
    <recommendedName>
        <fullName evidence="2">Heterokaryon incompatibility domain-containing protein</fullName>
    </recommendedName>
</protein>
<name>A0A9W4XUS4_9PLEO</name>